<dbReference type="PROSITE" id="PS50076">
    <property type="entry name" value="DNAJ_2"/>
    <property type="match status" value="1"/>
</dbReference>
<feature type="domain" description="J" evidence="2">
    <location>
        <begin position="35"/>
        <end position="102"/>
    </location>
</feature>
<dbReference type="PANTHER" id="PTHR44144:SF1">
    <property type="entry name" value="DNAJ HOMOLOG SUBFAMILY C MEMBER 9"/>
    <property type="match status" value="1"/>
</dbReference>
<gene>
    <name evidence="3" type="ORF">BCR34DRAFT_563139</name>
</gene>
<feature type="region of interest" description="Disordered" evidence="1">
    <location>
        <begin position="1"/>
        <end position="37"/>
    </location>
</feature>
<dbReference type="PROSITE" id="PS00636">
    <property type="entry name" value="DNAJ_1"/>
    <property type="match status" value="1"/>
</dbReference>
<proteinExistence type="predicted"/>
<dbReference type="STRING" id="1231657.A0A1Y1ZRF3"/>
<dbReference type="Gene3D" id="1.10.287.110">
    <property type="entry name" value="DnaJ domain"/>
    <property type="match status" value="1"/>
</dbReference>
<feature type="compositionally biased region" description="Basic and acidic residues" evidence="1">
    <location>
        <begin position="199"/>
        <end position="231"/>
    </location>
</feature>
<evidence type="ECO:0000256" key="1">
    <source>
        <dbReference type="SAM" id="MobiDB-lite"/>
    </source>
</evidence>
<dbReference type="EMBL" id="MCFA01000047">
    <property type="protein sequence ID" value="ORY12852.1"/>
    <property type="molecule type" value="Genomic_DNA"/>
</dbReference>
<dbReference type="CDD" id="cd06257">
    <property type="entry name" value="DnaJ"/>
    <property type="match status" value="1"/>
</dbReference>
<sequence length="355" mass="40728">MARPRRQKEVQYNDPEFINDEESVDSDDDAPPSIDPYAVLGLEQDATTDDVKKAYRKQALQHHPDKSQGDDKAAAVKKFQEIAFAYAVLSDERRRKRYDLTGSTEEILDDGDDFNWHKFYREQFEDVVNEEAINRVKDQYKGSNEERQHLLDAYTKSKGKFTAIYASVMLSDILEDDERFRKILDEEIQLGTIQSYPAYEKENNDASRDKAKAAERKNREAFDKRNAEKAKGVKKKAKGSDVSDLAALIKQRQQARAGNFFTSLEEKYAPSSRKGTKRAKPMDEPPEEMFQAAAERAKRSRKGRETKKVVVDEEEDEEEEHDIGMSEDDDSESPPPKTSRTKAKAPKRSRARTKA</sequence>
<dbReference type="AlphaFoldDB" id="A0A1Y1ZRF3"/>
<dbReference type="GO" id="GO:0005737">
    <property type="term" value="C:cytoplasm"/>
    <property type="evidence" value="ECO:0007669"/>
    <property type="project" value="TreeGrafter"/>
</dbReference>
<dbReference type="PANTHER" id="PTHR44144">
    <property type="entry name" value="DNAJ HOMOLOG SUBFAMILY C MEMBER 9"/>
    <property type="match status" value="1"/>
</dbReference>
<feature type="region of interest" description="Disordered" evidence="1">
    <location>
        <begin position="199"/>
        <end position="243"/>
    </location>
</feature>
<protein>
    <recommendedName>
        <fullName evidence="2">J domain-containing protein</fullName>
    </recommendedName>
</protein>
<organism evidence="3 4">
    <name type="scientific">Clohesyomyces aquaticus</name>
    <dbReference type="NCBI Taxonomy" id="1231657"/>
    <lineage>
        <taxon>Eukaryota</taxon>
        <taxon>Fungi</taxon>
        <taxon>Dikarya</taxon>
        <taxon>Ascomycota</taxon>
        <taxon>Pezizomycotina</taxon>
        <taxon>Dothideomycetes</taxon>
        <taxon>Pleosporomycetidae</taxon>
        <taxon>Pleosporales</taxon>
        <taxon>Lindgomycetaceae</taxon>
        <taxon>Clohesyomyces</taxon>
    </lineage>
</organism>
<dbReference type="InterPro" id="IPR018253">
    <property type="entry name" value="DnaJ_domain_CS"/>
</dbReference>
<dbReference type="InterPro" id="IPR001623">
    <property type="entry name" value="DnaJ_domain"/>
</dbReference>
<feature type="compositionally biased region" description="Acidic residues" evidence="1">
    <location>
        <begin position="17"/>
        <end position="30"/>
    </location>
</feature>
<evidence type="ECO:0000313" key="3">
    <source>
        <dbReference type="EMBL" id="ORY12852.1"/>
    </source>
</evidence>
<dbReference type="GO" id="GO:0005634">
    <property type="term" value="C:nucleus"/>
    <property type="evidence" value="ECO:0007669"/>
    <property type="project" value="TreeGrafter"/>
</dbReference>
<feature type="compositionally biased region" description="Basic residues" evidence="1">
    <location>
        <begin position="339"/>
        <end position="355"/>
    </location>
</feature>
<evidence type="ECO:0000259" key="2">
    <source>
        <dbReference type="PROSITE" id="PS50076"/>
    </source>
</evidence>
<dbReference type="Proteomes" id="UP000193144">
    <property type="component" value="Unassembled WGS sequence"/>
</dbReference>
<dbReference type="SMART" id="SM00271">
    <property type="entry name" value="DnaJ"/>
    <property type="match status" value="1"/>
</dbReference>
<dbReference type="InterPro" id="IPR036869">
    <property type="entry name" value="J_dom_sf"/>
</dbReference>
<dbReference type="Pfam" id="PF23302">
    <property type="entry name" value="HTH_DNAJC9"/>
    <property type="match status" value="1"/>
</dbReference>
<comment type="caution">
    <text evidence="3">The sequence shown here is derived from an EMBL/GenBank/DDBJ whole genome shotgun (WGS) entry which is preliminary data.</text>
</comment>
<dbReference type="InterPro" id="IPR056453">
    <property type="entry name" value="HTH_DNAJC9"/>
</dbReference>
<dbReference type="OrthoDB" id="110024at2759"/>
<name>A0A1Y1ZRF3_9PLEO</name>
<feature type="compositionally biased region" description="Acidic residues" evidence="1">
    <location>
        <begin position="312"/>
        <end position="332"/>
    </location>
</feature>
<dbReference type="InterPro" id="IPR052594">
    <property type="entry name" value="J_domain-containing_protein"/>
</dbReference>
<accession>A0A1Y1ZRF3</accession>
<feature type="region of interest" description="Disordered" evidence="1">
    <location>
        <begin position="259"/>
        <end position="355"/>
    </location>
</feature>
<dbReference type="Pfam" id="PF00226">
    <property type="entry name" value="DnaJ"/>
    <property type="match status" value="1"/>
</dbReference>
<dbReference type="GO" id="GO:0031072">
    <property type="term" value="F:heat shock protein binding"/>
    <property type="evidence" value="ECO:0007669"/>
    <property type="project" value="TreeGrafter"/>
</dbReference>
<dbReference type="FunFam" id="1.10.287.110:FF:000110">
    <property type="entry name" value="DnaJ domain protein (AFU_orthologue AFUA_2G13210)"/>
    <property type="match status" value="1"/>
</dbReference>
<dbReference type="PRINTS" id="PR00625">
    <property type="entry name" value="JDOMAIN"/>
</dbReference>
<evidence type="ECO:0000313" key="4">
    <source>
        <dbReference type="Proteomes" id="UP000193144"/>
    </source>
</evidence>
<reference evidence="3 4" key="1">
    <citation type="submission" date="2016-07" db="EMBL/GenBank/DDBJ databases">
        <title>Pervasive Adenine N6-methylation of Active Genes in Fungi.</title>
        <authorList>
            <consortium name="DOE Joint Genome Institute"/>
            <person name="Mondo S.J."/>
            <person name="Dannebaum R.O."/>
            <person name="Kuo R.C."/>
            <person name="Labutti K."/>
            <person name="Haridas S."/>
            <person name="Kuo A."/>
            <person name="Salamov A."/>
            <person name="Ahrendt S.R."/>
            <person name="Lipzen A."/>
            <person name="Sullivan W."/>
            <person name="Andreopoulos W.B."/>
            <person name="Clum A."/>
            <person name="Lindquist E."/>
            <person name="Daum C."/>
            <person name="Ramamoorthy G.K."/>
            <person name="Gryganskyi A."/>
            <person name="Culley D."/>
            <person name="Magnuson J.K."/>
            <person name="James T.Y."/>
            <person name="O'Malley M.A."/>
            <person name="Stajich J.E."/>
            <person name="Spatafora J.W."/>
            <person name="Visel A."/>
            <person name="Grigoriev I.V."/>
        </authorList>
    </citation>
    <scope>NUCLEOTIDE SEQUENCE [LARGE SCALE GENOMIC DNA]</scope>
    <source>
        <strain evidence="3 4">CBS 115471</strain>
    </source>
</reference>
<dbReference type="SUPFAM" id="SSF46565">
    <property type="entry name" value="Chaperone J-domain"/>
    <property type="match status" value="1"/>
</dbReference>
<keyword evidence="4" id="KW-1185">Reference proteome</keyword>